<feature type="transmembrane region" description="Helical" evidence="11">
    <location>
        <begin position="382"/>
        <end position="407"/>
    </location>
</feature>
<dbReference type="Gene3D" id="3.40.50.10140">
    <property type="entry name" value="Toll/interleukin-1 receptor homology (TIR) domain"/>
    <property type="match status" value="1"/>
</dbReference>
<dbReference type="InterPro" id="IPR013783">
    <property type="entry name" value="Ig-like_fold"/>
</dbReference>
<feature type="domain" description="TIR" evidence="12">
    <location>
        <begin position="432"/>
        <end position="587"/>
    </location>
</feature>
<dbReference type="InterPro" id="IPR035897">
    <property type="entry name" value="Toll_tir_struct_dom_sf"/>
</dbReference>
<comment type="caution">
    <text evidence="14">The sequence shown here is derived from an EMBL/GenBank/DDBJ whole genome shotgun (WGS) entry which is preliminary data.</text>
</comment>
<evidence type="ECO:0000256" key="7">
    <source>
        <dbReference type="ARBA" id="ARBA00023157"/>
    </source>
</evidence>
<dbReference type="SMART" id="SM00409">
    <property type="entry name" value="IG"/>
    <property type="match status" value="3"/>
</dbReference>
<keyword evidence="5 11" id="KW-1133">Transmembrane helix</keyword>
<keyword evidence="11" id="KW-0472">Membrane</keyword>
<dbReference type="Gene3D" id="2.60.40.10">
    <property type="entry name" value="Immunoglobulins"/>
    <property type="match status" value="3"/>
</dbReference>
<dbReference type="GO" id="GO:0016020">
    <property type="term" value="C:membrane"/>
    <property type="evidence" value="ECO:0007669"/>
    <property type="project" value="UniProtKB-SubCell"/>
</dbReference>
<dbReference type="SMART" id="SM00255">
    <property type="entry name" value="TIR"/>
    <property type="match status" value="1"/>
</dbReference>
<dbReference type="Pfam" id="PF01582">
    <property type="entry name" value="TIR"/>
    <property type="match status" value="1"/>
</dbReference>
<keyword evidence="7" id="KW-1015">Disulfide bond</keyword>
<dbReference type="PANTHER" id="PTHR11890">
    <property type="entry name" value="INTERLEUKIN-1 RECEPTOR FAMILY MEMBER"/>
    <property type="match status" value="1"/>
</dbReference>
<comment type="similarity">
    <text evidence="2">Belongs to the interleukin-1 receptor family.</text>
</comment>
<feature type="domain" description="Ig-like" evidence="13">
    <location>
        <begin position="274"/>
        <end position="376"/>
    </location>
</feature>
<evidence type="ECO:0000259" key="12">
    <source>
        <dbReference type="PROSITE" id="PS50104"/>
    </source>
</evidence>
<keyword evidence="3 11" id="KW-0812">Transmembrane</keyword>
<protein>
    <recommendedName>
        <fullName evidence="16">Interleukin-18 receptor 1</fullName>
    </recommendedName>
</protein>
<evidence type="ECO:0000256" key="5">
    <source>
        <dbReference type="ARBA" id="ARBA00022989"/>
    </source>
</evidence>
<keyword evidence="8" id="KW-0675">Receptor</keyword>
<feature type="domain" description="Ig-like" evidence="13">
    <location>
        <begin position="188"/>
        <end position="254"/>
    </location>
</feature>
<dbReference type="InterPro" id="IPR000157">
    <property type="entry name" value="TIR_dom"/>
</dbReference>
<dbReference type="InterPro" id="IPR036179">
    <property type="entry name" value="Ig-like_dom_sf"/>
</dbReference>
<dbReference type="InterPro" id="IPR003599">
    <property type="entry name" value="Ig_sub"/>
</dbReference>
<dbReference type="GO" id="GO:0016787">
    <property type="term" value="F:hydrolase activity"/>
    <property type="evidence" value="ECO:0007669"/>
    <property type="project" value="UniProtKB-KW"/>
</dbReference>
<proteinExistence type="inferred from homology"/>
<dbReference type="InterPro" id="IPR015621">
    <property type="entry name" value="IL-1_rcpt_fam"/>
</dbReference>
<reference evidence="14" key="1">
    <citation type="journal article" date="2023" name="Science">
        <title>Genome structures resolve the early diversification of teleost fishes.</title>
        <authorList>
            <person name="Parey E."/>
            <person name="Louis A."/>
            <person name="Montfort J."/>
            <person name="Bouchez O."/>
            <person name="Roques C."/>
            <person name="Iampietro C."/>
            <person name="Lluch J."/>
            <person name="Castinel A."/>
            <person name="Donnadieu C."/>
            <person name="Desvignes T."/>
            <person name="Floi Bucao C."/>
            <person name="Jouanno E."/>
            <person name="Wen M."/>
            <person name="Mejri S."/>
            <person name="Dirks R."/>
            <person name="Jansen H."/>
            <person name="Henkel C."/>
            <person name="Chen W.J."/>
            <person name="Zahm M."/>
            <person name="Cabau C."/>
            <person name="Klopp C."/>
            <person name="Thompson A.W."/>
            <person name="Robinson-Rechavi M."/>
            <person name="Braasch I."/>
            <person name="Lecointre G."/>
            <person name="Bobe J."/>
            <person name="Postlethwait J.H."/>
            <person name="Berthelot C."/>
            <person name="Roest Crollius H."/>
            <person name="Guiguen Y."/>
        </authorList>
    </citation>
    <scope>NUCLEOTIDE SEQUENCE</scope>
    <source>
        <strain evidence="14">NC1722</strain>
    </source>
</reference>
<evidence type="ECO:0000256" key="9">
    <source>
        <dbReference type="ARBA" id="ARBA00023180"/>
    </source>
</evidence>
<evidence type="ECO:0000256" key="11">
    <source>
        <dbReference type="SAM" id="Phobius"/>
    </source>
</evidence>
<dbReference type="PROSITE" id="PS50835">
    <property type="entry name" value="IG_LIKE"/>
    <property type="match status" value="3"/>
</dbReference>
<gene>
    <name evidence="14" type="ORF">AAFF_G00166690</name>
</gene>
<dbReference type="PRINTS" id="PR01537">
    <property type="entry name" value="INTRLKN1R1F"/>
</dbReference>
<evidence type="ECO:0000313" key="15">
    <source>
        <dbReference type="Proteomes" id="UP001221898"/>
    </source>
</evidence>
<accession>A0AAD7RMD9</accession>
<evidence type="ECO:0000256" key="8">
    <source>
        <dbReference type="ARBA" id="ARBA00023170"/>
    </source>
</evidence>
<keyword evidence="4" id="KW-0378">Hydrolase</keyword>
<name>A0AAD7RMD9_9TELE</name>
<evidence type="ECO:0000256" key="1">
    <source>
        <dbReference type="ARBA" id="ARBA00004479"/>
    </source>
</evidence>
<evidence type="ECO:0000313" key="14">
    <source>
        <dbReference type="EMBL" id="KAJ8386720.1"/>
    </source>
</evidence>
<keyword evidence="10" id="KW-0393">Immunoglobulin domain</keyword>
<dbReference type="GO" id="GO:0042008">
    <property type="term" value="F:interleukin-18 receptor activity"/>
    <property type="evidence" value="ECO:0007669"/>
    <property type="project" value="TreeGrafter"/>
</dbReference>
<sequence>MLLFAQRPDFGGTLVCAVSSAVTDAVVPRDILKARGTEAAWWRRREMATERTLAFLTVAVLLQKWTCEFEGARASPVTYAYKALEGEFFLVQCAPPRRPLLYNMSDGAAESTAWFRQDGEAKAHVPGTDESVVKVGNSLWFSKIAERHSGNYSCHNGEGTLHFLVSVVRRTGCEDHGRNHVKLTLKIGGRITCPGVRCYTSAPEPAITWYKNNRTLDPERGDPEGDGIYLRRVLAEDSANFTCDLSHEDEDGIAWTVRRTVRVRAMQNAAVHKPLILHPHGNKTEEVELGRPHTLACRVQFESDGDSRSPILWWANYHDNGSQLLKMDDPVEEKSSVWEYTLNRSAHLPEVTERHLRATFTCWAQNSGGNSSATITLRRKPAAAGLILVIALPVVALFFVTGVSVLVRIHWFEIYLLYRTYLPLEDSVSAGKEYDAFVSCVSGPSSAGGEEEEEDGDLTGETLGLCHLPDVLEKQAGYRLCLLQRDSEAGGAYTEDVLRSIQRSRRVICVLSPRYLRSACLYELETGLQALREDPELRLILVWSGQAPPLLGAPPLPPAVRRALRVLPALRWSPGDSAFWEDLKRAMPARTLAALSVGAKLCAEGGAERGEL</sequence>
<dbReference type="SUPFAM" id="SSF48726">
    <property type="entry name" value="Immunoglobulin"/>
    <property type="match status" value="2"/>
</dbReference>
<dbReference type="InterPro" id="IPR007110">
    <property type="entry name" value="Ig-like_dom"/>
</dbReference>
<dbReference type="PROSITE" id="PS50104">
    <property type="entry name" value="TIR"/>
    <property type="match status" value="1"/>
</dbReference>
<keyword evidence="9" id="KW-0325">Glycoprotein</keyword>
<organism evidence="14 15">
    <name type="scientific">Aldrovandia affinis</name>
    <dbReference type="NCBI Taxonomy" id="143900"/>
    <lineage>
        <taxon>Eukaryota</taxon>
        <taxon>Metazoa</taxon>
        <taxon>Chordata</taxon>
        <taxon>Craniata</taxon>
        <taxon>Vertebrata</taxon>
        <taxon>Euteleostomi</taxon>
        <taxon>Actinopterygii</taxon>
        <taxon>Neopterygii</taxon>
        <taxon>Teleostei</taxon>
        <taxon>Notacanthiformes</taxon>
        <taxon>Halosauridae</taxon>
        <taxon>Aldrovandia</taxon>
    </lineage>
</organism>
<dbReference type="FunFam" id="2.60.40.10:FF:000284">
    <property type="entry name" value="interleukin-1 receptor accessory protein-like 1"/>
    <property type="match status" value="1"/>
</dbReference>
<evidence type="ECO:0000256" key="4">
    <source>
        <dbReference type="ARBA" id="ARBA00022801"/>
    </source>
</evidence>
<comment type="subcellular location">
    <subcellularLocation>
        <location evidence="1">Membrane</location>
        <topology evidence="1">Single-pass type I membrane protein</topology>
    </subcellularLocation>
</comment>
<evidence type="ECO:0000259" key="13">
    <source>
        <dbReference type="PROSITE" id="PS50835"/>
    </source>
</evidence>
<evidence type="ECO:0000256" key="3">
    <source>
        <dbReference type="ARBA" id="ARBA00022692"/>
    </source>
</evidence>
<feature type="domain" description="Ig-like" evidence="13">
    <location>
        <begin position="76"/>
        <end position="154"/>
    </location>
</feature>
<dbReference type="SUPFAM" id="SSF52200">
    <property type="entry name" value="Toll/Interleukin receptor TIR domain"/>
    <property type="match status" value="1"/>
</dbReference>
<evidence type="ECO:0008006" key="16">
    <source>
        <dbReference type="Google" id="ProtNLM"/>
    </source>
</evidence>
<evidence type="ECO:0000256" key="2">
    <source>
        <dbReference type="ARBA" id="ARBA00009752"/>
    </source>
</evidence>
<dbReference type="Proteomes" id="UP001221898">
    <property type="component" value="Unassembled WGS sequence"/>
</dbReference>
<dbReference type="AlphaFoldDB" id="A0AAD7RMD9"/>
<keyword evidence="15" id="KW-1185">Reference proteome</keyword>
<keyword evidence="6" id="KW-0520">NAD</keyword>
<evidence type="ECO:0000256" key="10">
    <source>
        <dbReference type="ARBA" id="ARBA00023319"/>
    </source>
</evidence>
<dbReference type="PANTHER" id="PTHR11890:SF23">
    <property type="entry name" value="INTERLEUKIN-18 RECEPTOR ACCESSORY PROTEIN"/>
    <property type="match status" value="1"/>
</dbReference>
<dbReference type="EMBL" id="JAINUG010000223">
    <property type="protein sequence ID" value="KAJ8386720.1"/>
    <property type="molecule type" value="Genomic_DNA"/>
</dbReference>
<evidence type="ECO:0000256" key="6">
    <source>
        <dbReference type="ARBA" id="ARBA00023027"/>
    </source>
</evidence>